<gene>
    <name evidence="1" type="ORF">G9H71_20320</name>
</gene>
<name>A0ABX0GZW2_9ACTN</name>
<reference evidence="1 2" key="1">
    <citation type="submission" date="2020-03" db="EMBL/GenBank/DDBJ databases">
        <title>Two novel Motilibacter sp.</title>
        <authorList>
            <person name="Liu S."/>
        </authorList>
    </citation>
    <scope>NUCLEOTIDE SEQUENCE [LARGE SCALE GENOMIC DNA]</scope>
    <source>
        <strain evidence="1 2">E257</strain>
    </source>
</reference>
<dbReference type="Proteomes" id="UP000800981">
    <property type="component" value="Unassembled WGS sequence"/>
</dbReference>
<proteinExistence type="predicted"/>
<dbReference type="Gene3D" id="2.60.40.10">
    <property type="entry name" value="Immunoglobulins"/>
    <property type="match status" value="1"/>
</dbReference>
<protein>
    <submittedName>
        <fullName evidence="1">Uncharacterized protein</fullName>
    </submittedName>
</protein>
<evidence type="ECO:0000313" key="2">
    <source>
        <dbReference type="Proteomes" id="UP000800981"/>
    </source>
</evidence>
<accession>A0ABX0GZW2</accession>
<feature type="non-terminal residue" evidence="1">
    <location>
        <position position="370"/>
    </location>
</feature>
<evidence type="ECO:0000313" key="1">
    <source>
        <dbReference type="EMBL" id="NHC16135.1"/>
    </source>
</evidence>
<organism evidence="1 2">
    <name type="scientific">Motilibacter deserti</name>
    <dbReference type="NCBI Taxonomy" id="2714956"/>
    <lineage>
        <taxon>Bacteria</taxon>
        <taxon>Bacillati</taxon>
        <taxon>Actinomycetota</taxon>
        <taxon>Actinomycetes</taxon>
        <taxon>Motilibacterales</taxon>
        <taxon>Motilibacteraceae</taxon>
        <taxon>Motilibacter</taxon>
    </lineage>
</organism>
<dbReference type="RefSeq" id="WP_166284603.1">
    <property type="nucleotide sequence ID" value="NZ_JAANNP010000097.1"/>
</dbReference>
<keyword evidence="2" id="KW-1185">Reference proteome</keyword>
<sequence length="370" mass="37626">MHGGRHEGRAARWARGARGLLTAAAALALPAGLLVAVAPPAAAATNVSYLALYSTPGDYIGQGRSQLYRAPVSRLTPNGNAGSVTVNVEGPNGSWLYVQLAAPQGRDLAPGVYPRATRAPFRNGNDAGIDISGNGRGCNSITGSFAVRDVHVGANGVVDRLWAVFEQHCEGGAAALFGEIKVNVPVDGPVVAPDAIAFPDAYPGSTSPVAPVWVLRPDGSFADVVSATLGGPAARDYTAAPSACNGSGACQVDVRFTPTASGQRSATLTLATADGTATIPLGGVGIAGRTSFSYSSGADDWVGAGQSRSYTPANSVIFAYGDASRVRVSLQGGDGAWMYADIAPPAGERLLPGTYNDAQRTTFRAAGRPG</sequence>
<dbReference type="InterPro" id="IPR013783">
    <property type="entry name" value="Ig-like_fold"/>
</dbReference>
<dbReference type="EMBL" id="JAANNP010000097">
    <property type="protein sequence ID" value="NHC16135.1"/>
    <property type="molecule type" value="Genomic_DNA"/>
</dbReference>
<comment type="caution">
    <text evidence="1">The sequence shown here is derived from an EMBL/GenBank/DDBJ whole genome shotgun (WGS) entry which is preliminary data.</text>
</comment>